<proteinExistence type="predicted"/>
<accession>A0A183NFE6</accession>
<evidence type="ECO:0000313" key="2">
    <source>
        <dbReference type="Proteomes" id="UP000269396"/>
    </source>
</evidence>
<gene>
    <name evidence="1" type="ORF">SMTD_LOCUS832</name>
</gene>
<dbReference type="AlphaFoldDB" id="A0A183NFE6"/>
<name>A0A183NFE6_9TREM</name>
<evidence type="ECO:0000313" key="1">
    <source>
        <dbReference type="EMBL" id="VDO73388.1"/>
    </source>
</evidence>
<reference evidence="1 2" key="1">
    <citation type="submission" date="2018-11" db="EMBL/GenBank/DDBJ databases">
        <authorList>
            <consortium name="Pathogen Informatics"/>
        </authorList>
    </citation>
    <scope>NUCLEOTIDE SEQUENCE [LARGE SCALE GENOMIC DNA]</scope>
    <source>
        <strain>Denwood</strain>
        <strain evidence="2">Zambia</strain>
    </source>
</reference>
<dbReference type="EMBL" id="UZAL01000828">
    <property type="protein sequence ID" value="VDO73388.1"/>
    <property type="molecule type" value="Genomic_DNA"/>
</dbReference>
<sequence>MNWFDRMDLQRSANRTDRLWGFLWTNFGLRSRHKFKAFSSNLLKLHCHCNYIITWLVEYITISEHSEKIIETF</sequence>
<dbReference type="Proteomes" id="UP000269396">
    <property type="component" value="Unassembled WGS sequence"/>
</dbReference>
<organism evidence="1 2">
    <name type="scientific">Schistosoma mattheei</name>
    <dbReference type="NCBI Taxonomy" id="31246"/>
    <lineage>
        <taxon>Eukaryota</taxon>
        <taxon>Metazoa</taxon>
        <taxon>Spiralia</taxon>
        <taxon>Lophotrochozoa</taxon>
        <taxon>Platyhelminthes</taxon>
        <taxon>Trematoda</taxon>
        <taxon>Digenea</taxon>
        <taxon>Strigeidida</taxon>
        <taxon>Schistosomatoidea</taxon>
        <taxon>Schistosomatidae</taxon>
        <taxon>Schistosoma</taxon>
    </lineage>
</organism>
<protein>
    <submittedName>
        <fullName evidence="1">Uncharacterized protein</fullName>
    </submittedName>
</protein>
<keyword evidence="2" id="KW-1185">Reference proteome</keyword>